<dbReference type="Pfam" id="PF09954">
    <property type="entry name" value="DUF2188"/>
    <property type="match status" value="1"/>
</dbReference>
<dbReference type="RefSeq" id="WP_251923437.1">
    <property type="nucleotide sequence ID" value="NZ_CALTSG010000028.1"/>
</dbReference>
<proteinExistence type="predicted"/>
<feature type="compositionally biased region" description="Basic and acidic residues" evidence="1">
    <location>
        <begin position="22"/>
        <end position="49"/>
    </location>
</feature>
<organism evidence="2 3">
    <name type="scientific">Salinibacter ruber</name>
    <dbReference type="NCBI Taxonomy" id="146919"/>
    <lineage>
        <taxon>Bacteria</taxon>
        <taxon>Pseudomonadati</taxon>
        <taxon>Rhodothermota</taxon>
        <taxon>Rhodothermia</taxon>
        <taxon>Rhodothermales</taxon>
        <taxon>Salinibacteraceae</taxon>
        <taxon>Salinibacter</taxon>
    </lineage>
</organism>
<evidence type="ECO:0000313" key="2">
    <source>
        <dbReference type="EMBL" id="MCS3953109.1"/>
    </source>
</evidence>
<reference evidence="2" key="1">
    <citation type="submission" date="2022-08" db="EMBL/GenBank/DDBJ databases">
        <title>Genomic Encyclopedia of Type Strains, Phase V (KMG-V): Genome sequencing to study the core and pangenomes of soil and plant-associated prokaryotes.</title>
        <authorList>
            <person name="Whitman W."/>
        </authorList>
    </citation>
    <scope>NUCLEOTIDE SEQUENCE</scope>
    <source>
        <strain evidence="2">SP2017</strain>
    </source>
</reference>
<protein>
    <recommendedName>
        <fullName evidence="4">DUF2188 domain-containing protein</fullName>
    </recommendedName>
</protein>
<accession>A0A9X2UAX1</accession>
<evidence type="ECO:0000313" key="3">
    <source>
        <dbReference type="Proteomes" id="UP001155010"/>
    </source>
</evidence>
<name>A0A9X2UAX1_9BACT</name>
<dbReference type="InterPro" id="IPR018691">
    <property type="entry name" value="DUF2188"/>
</dbReference>
<dbReference type="EMBL" id="JANUBB010000016">
    <property type="protein sequence ID" value="MCS3953109.1"/>
    <property type="molecule type" value="Genomic_DNA"/>
</dbReference>
<evidence type="ECO:0000256" key="1">
    <source>
        <dbReference type="SAM" id="MobiDB-lite"/>
    </source>
</evidence>
<evidence type="ECO:0008006" key="4">
    <source>
        <dbReference type="Google" id="ProtNLM"/>
    </source>
</evidence>
<feature type="compositionally biased region" description="Basic and acidic residues" evidence="1">
    <location>
        <begin position="62"/>
        <end position="77"/>
    </location>
</feature>
<sequence>MSKRKTWDVSPDGDGGWTVQRRGADRATRNTEDKDDAIDAARSHAKNADKGQIVIRGQNGKIQREHTYGDDPERREG</sequence>
<dbReference type="AlphaFoldDB" id="A0A9X2UAX1"/>
<gene>
    <name evidence="2" type="ORF">GGP83_003084</name>
</gene>
<dbReference type="Proteomes" id="UP001155010">
    <property type="component" value="Unassembled WGS sequence"/>
</dbReference>
<feature type="region of interest" description="Disordered" evidence="1">
    <location>
        <begin position="1"/>
        <end position="77"/>
    </location>
</feature>
<comment type="caution">
    <text evidence="2">The sequence shown here is derived from an EMBL/GenBank/DDBJ whole genome shotgun (WGS) entry which is preliminary data.</text>
</comment>